<keyword evidence="3" id="KW-1185">Reference proteome</keyword>
<reference evidence="2 3" key="1">
    <citation type="submission" date="2016-03" db="EMBL/GenBank/DDBJ databases">
        <title>Whole genome sequencing of Grifola frondosa 9006-11.</title>
        <authorList>
            <person name="Min B."/>
            <person name="Park H."/>
            <person name="Kim J.-G."/>
            <person name="Cho H."/>
            <person name="Oh Y.-L."/>
            <person name="Kong W.-S."/>
            <person name="Choi I.-G."/>
        </authorList>
    </citation>
    <scope>NUCLEOTIDE SEQUENCE [LARGE SCALE GENOMIC DNA]</scope>
    <source>
        <strain evidence="2 3">9006-11</strain>
    </source>
</reference>
<feature type="compositionally biased region" description="Polar residues" evidence="1">
    <location>
        <begin position="11"/>
        <end position="24"/>
    </location>
</feature>
<gene>
    <name evidence="2" type="ORF">A0H81_00350</name>
</gene>
<dbReference type="Gene3D" id="2.40.70.10">
    <property type="entry name" value="Acid Proteases"/>
    <property type="match status" value="1"/>
</dbReference>
<feature type="region of interest" description="Disordered" evidence="1">
    <location>
        <begin position="76"/>
        <end position="96"/>
    </location>
</feature>
<evidence type="ECO:0008006" key="4">
    <source>
        <dbReference type="Google" id="ProtNLM"/>
    </source>
</evidence>
<dbReference type="InterPro" id="IPR021109">
    <property type="entry name" value="Peptidase_aspartic_dom_sf"/>
</dbReference>
<evidence type="ECO:0000313" key="3">
    <source>
        <dbReference type="Proteomes" id="UP000092993"/>
    </source>
</evidence>
<feature type="compositionally biased region" description="Basic and acidic residues" evidence="1">
    <location>
        <begin position="1"/>
        <end position="10"/>
    </location>
</feature>
<feature type="region of interest" description="Disordered" evidence="1">
    <location>
        <begin position="168"/>
        <end position="195"/>
    </location>
</feature>
<protein>
    <recommendedName>
        <fullName evidence="4">Aspartic peptidase DDI1-type domain-containing protein</fullName>
    </recommendedName>
</protein>
<feature type="compositionally biased region" description="Polar residues" evidence="1">
    <location>
        <begin position="169"/>
        <end position="184"/>
    </location>
</feature>
<feature type="compositionally biased region" description="Polar residues" evidence="1">
    <location>
        <begin position="115"/>
        <end position="143"/>
    </location>
</feature>
<evidence type="ECO:0000256" key="1">
    <source>
        <dbReference type="SAM" id="MobiDB-lite"/>
    </source>
</evidence>
<dbReference type="EMBL" id="LUGG01000001">
    <property type="protein sequence ID" value="OBZ79695.1"/>
    <property type="molecule type" value="Genomic_DNA"/>
</dbReference>
<dbReference type="CDD" id="cd00303">
    <property type="entry name" value="retropepsin_like"/>
    <property type="match status" value="1"/>
</dbReference>
<feature type="region of interest" description="Disordered" evidence="1">
    <location>
        <begin position="115"/>
        <end position="144"/>
    </location>
</feature>
<dbReference type="OrthoDB" id="2801388at2759"/>
<dbReference type="STRING" id="5627.A0A1C7MS44"/>
<dbReference type="Pfam" id="PF13650">
    <property type="entry name" value="Asp_protease_2"/>
    <property type="match status" value="1"/>
</dbReference>
<organism evidence="2 3">
    <name type="scientific">Grifola frondosa</name>
    <name type="common">Maitake</name>
    <name type="synonym">Polyporus frondosus</name>
    <dbReference type="NCBI Taxonomy" id="5627"/>
    <lineage>
        <taxon>Eukaryota</taxon>
        <taxon>Fungi</taxon>
        <taxon>Dikarya</taxon>
        <taxon>Basidiomycota</taxon>
        <taxon>Agaricomycotina</taxon>
        <taxon>Agaricomycetes</taxon>
        <taxon>Polyporales</taxon>
        <taxon>Grifolaceae</taxon>
        <taxon>Grifola</taxon>
    </lineage>
</organism>
<dbReference type="AlphaFoldDB" id="A0A1C7MS44"/>
<sequence>MRERILEWHSRNPNQLAKGQLTSNANPPAAQMLLEIAPTAANTTTASYQLATTDRIAALEREILALRRGKETFDGVEVPRRAPPRPPAANPNYRAPTPPPHVSITFHLRQFTSLQRNHPKSQPQLRLQSRQPHTQQSSESNPTCRKLCTCKSDAAASLCASSRCDLCTPSRSESGGPVQSTQGQRARVSHYGTGTRPEDRGRCLCTLNEVPDAYITPEELLSISPEVRAKYREAVHTEEHHSRITGAYIELAEEVESPEPSQIPPVSQLVVNGVLTRPGVLVIPDPYETYLRSLRPGEVPEVLTVAKESHALRSIKGLIDSKEEVESIIDPGSQIIAMSEEVCHSLGLIYDPSIRVNMQSANGEVDQSLGLVRNISFQVSDIVLYLQVHVIRQAAYDILLGRPFDVLTQSVVRNFANEDQTITIRCPNTLQTATVPTIPRGPPRFIRKSFPPDHHHYHDSQAVNFTENSRT</sequence>
<accession>A0A1C7MS44</accession>
<evidence type="ECO:0000313" key="2">
    <source>
        <dbReference type="EMBL" id="OBZ79695.1"/>
    </source>
</evidence>
<proteinExistence type="predicted"/>
<name>A0A1C7MS44_GRIFR</name>
<comment type="caution">
    <text evidence="2">The sequence shown here is derived from an EMBL/GenBank/DDBJ whole genome shotgun (WGS) entry which is preliminary data.</text>
</comment>
<feature type="region of interest" description="Disordered" evidence="1">
    <location>
        <begin position="1"/>
        <end position="24"/>
    </location>
</feature>
<dbReference type="Proteomes" id="UP000092993">
    <property type="component" value="Unassembled WGS sequence"/>
</dbReference>